<dbReference type="PANTHER" id="PTHR21567">
    <property type="entry name" value="CLASP"/>
    <property type="match status" value="1"/>
</dbReference>
<protein>
    <recommendedName>
        <fullName evidence="2">CLASP N-terminal domain-containing protein</fullName>
    </recommendedName>
</protein>
<feature type="domain" description="CLASP N-terminal" evidence="2">
    <location>
        <begin position="54"/>
        <end position="254"/>
    </location>
</feature>
<evidence type="ECO:0000313" key="3">
    <source>
        <dbReference type="EMBL" id="EAY20260.1"/>
    </source>
</evidence>
<feature type="compositionally biased region" description="Basic and acidic residues" evidence="1">
    <location>
        <begin position="274"/>
        <end position="289"/>
    </location>
</feature>
<dbReference type="GO" id="GO:0005819">
    <property type="term" value="C:spindle"/>
    <property type="evidence" value="ECO:0007669"/>
    <property type="project" value="UniProtKB-ARBA"/>
</dbReference>
<evidence type="ECO:0000313" key="4">
    <source>
        <dbReference type="Proteomes" id="UP000001542"/>
    </source>
</evidence>
<name>A2DGV0_TRIV3</name>
<dbReference type="SUPFAM" id="SSF48371">
    <property type="entry name" value="ARM repeat"/>
    <property type="match status" value="1"/>
</dbReference>
<dbReference type="VEuPathDB" id="TrichDB:TVAGG3_0318800"/>
<dbReference type="EMBL" id="DS113199">
    <property type="protein sequence ID" value="EAY20260.1"/>
    <property type="molecule type" value="Genomic_DNA"/>
</dbReference>
<dbReference type="PANTHER" id="PTHR21567:SF9">
    <property type="entry name" value="CLIP-ASSOCIATING PROTEIN"/>
    <property type="match status" value="1"/>
</dbReference>
<keyword evidence="4" id="KW-1185">Reference proteome</keyword>
<feature type="region of interest" description="Disordered" evidence="1">
    <location>
        <begin position="250"/>
        <end position="289"/>
    </location>
</feature>
<proteinExistence type="predicted"/>
<dbReference type="OMA" id="HYVEVAP"/>
<feature type="compositionally biased region" description="Basic and acidic residues" evidence="1">
    <location>
        <begin position="15"/>
        <end position="25"/>
    </location>
</feature>
<evidence type="ECO:0000256" key="1">
    <source>
        <dbReference type="SAM" id="MobiDB-lite"/>
    </source>
</evidence>
<dbReference type="InterPro" id="IPR016024">
    <property type="entry name" value="ARM-type_fold"/>
</dbReference>
<dbReference type="RefSeq" id="XP_001581246.1">
    <property type="nucleotide sequence ID" value="XM_001581196.1"/>
</dbReference>
<sequence length="830" mass="93348">MNKPSKIPSTNDITEQTREEFNHPDDDIEPIQVNSEKEAETELDQLIQKIDERQEWDTQVEFINRGMGLVKGGALEYTSFKKGLPSIYHGLISAATNLRSALLKRACLFIAQLAKETGSSFDLLGDYIGPLSSLFGHGTQIIADSTKFAVLSIVTNSPSKKVLLSIFDLCNSKGATQRAVASESISIICSIWPSELLESSFDKFEQIIIKYLADASSETRIFARNAVRNLGQTNPSRYQSILSKIDERTKKAIESAEPTPRTETRVYKKVQRPAPREINTEKEPDQKDQINKNKELLREQQKQKLQEFAKQKKHNMEEKESRIPTKNRSETPRKIIKQPSSTKSSIPVLHHKVETRPNRSSSVKSNHQNKRLGKLPTPPDSHRSTISETRTDEEKHRQSNVIKRTYSFDGDEKKFLNKIKIEIKSGHIEDLRDDIASIGTTVLQSCLNKNSEIQKIAFNILSDLLDAFATYFSNVLPKIITLLLRTTQNANNRELQKTARNLLGHIPEIFPPSDVINGIMEQQSLSPELLLLANSLAKNASLSDNNLIQRLLHIVLETSHSSEVSSRHSAGEILRSIFNGNRPAFDNFVKNLPPSEKDSFTNFIKSYVPGAIPKETASTTSNQNEAADFPKYSEKNHDKWLSEVEKFCTKHENIGDYNDFYGIVFQSLNESLIQHKDPNTTLVMIAKIIKKHGTLGFQVILEELLKIPDSKPKDNVLAAIFNSKNGLKDLVSSLSSIVFESPNSDSAERSISMMTRLIVSNTLENVQIVAPTIGKTATVGINSESSSVRKSSVLCFVEIKCKSQELGDNYINQLLPQQQKLVSIYYQKRN</sequence>
<feature type="region of interest" description="Disordered" evidence="1">
    <location>
        <begin position="1"/>
        <end position="37"/>
    </location>
</feature>
<dbReference type="GO" id="GO:0008017">
    <property type="term" value="F:microtubule binding"/>
    <property type="evidence" value="ECO:0000318"/>
    <property type="project" value="GO_Central"/>
</dbReference>
<dbReference type="AlphaFoldDB" id="A2DGV0"/>
<feature type="compositionally biased region" description="Basic and acidic residues" evidence="1">
    <location>
        <begin position="380"/>
        <end position="397"/>
    </location>
</feature>
<organism evidence="3 4">
    <name type="scientific">Trichomonas vaginalis (strain ATCC PRA-98 / G3)</name>
    <dbReference type="NCBI Taxonomy" id="412133"/>
    <lineage>
        <taxon>Eukaryota</taxon>
        <taxon>Metamonada</taxon>
        <taxon>Parabasalia</taxon>
        <taxon>Trichomonadida</taxon>
        <taxon>Trichomonadidae</taxon>
        <taxon>Trichomonas</taxon>
    </lineage>
</organism>
<dbReference type="Proteomes" id="UP000001542">
    <property type="component" value="Unassembled WGS sequence"/>
</dbReference>
<dbReference type="InParanoid" id="A2DGV0"/>
<reference evidence="3" key="2">
    <citation type="journal article" date="2007" name="Science">
        <title>Draft genome sequence of the sexually transmitted pathogen Trichomonas vaginalis.</title>
        <authorList>
            <person name="Carlton J.M."/>
            <person name="Hirt R.P."/>
            <person name="Silva J.C."/>
            <person name="Delcher A.L."/>
            <person name="Schatz M."/>
            <person name="Zhao Q."/>
            <person name="Wortman J.R."/>
            <person name="Bidwell S.L."/>
            <person name="Alsmark U.C.M."/>
            <person name="Besteiro S."/>
            <person name="Sicheritz-Ponten T."/>
            <person name="Noel C.J."/>
            <person name="Dacks J.B."/>
            <person name="Foster P.G."/>
            <person name="Simillion C."/>
            <person name="Van de Peer Y."/>
            <person name="Miranda-Saavedra D."/>
            <person name="Barton G.J."/>
            <person name="Westrop G.D."/>
            <person name="Mueller S."/>
            <person name="Dessi D."/>
            <person name="Fiori P.L."/>
            <person name="Ren Q."/>
            <person name="Paulsen I."/>
            <person name="Zhang H."/>
            <person name="Bastida-Corcuera F.D."/>
            <person name="Simoes-Barbosa A."/>
            <person name="Brown M.T."/>
            <person name="Hayes R.D."/>
            <person name="Mukherjee M."/>
            <person name="Okumura C.Y."/>
            <person name="Schneider R."/>
            <person name="Smith A.J."/>
            <person name="Vanacova S."/>
            <person name="Villalvazo M."/>
            <person name="Haas B.J."/>
            <person name="Pertea M."/>
            <person name="Feldblyum T.V."/>
            <person name="Utterback T.R."/>
            <person name="Shu C.L."/>
            <person name="Osoegawa K."/>
            <person name="de Jong P.J."/>
            <person name="Hrdy I."/>
            <person name="Horvathova L."/>
            <person name="Zubacova Z."/>
            <person name="Dolezal P."/>
            <person name="Malik S.B."/>
            <person name="Logsdon J.M. Jr."/>
            <person name="Henze K."/>
            <person name="Gupta A."/>
            <person name="Wang C.C."/>
            <person name="Dunne R.L."/>
            <person name="Upcroft J.A."/>
            <person name="Upcroft P."/>
            <person name="White O."/>
            <person name="Salzberg S.L."/>
            <person name="Tang P."/>
            <person name="Chiu C.-H."/>
            <person name="Lee Y.-S."/>
            <person name="Embley T.M."/>
            <person name="Coombs G.H."/>
            <person name="Mottram J.C."/>
            <person name="Tachezy J."/>
            <person name="Fraser-Liggett C.M."/>
            <person name="Johnson P.J."/>
        </authorList>
    </citation>
    <scope>NUCLEOTIDE SEQUENCE [LARGE SCALE GENOMIC DNA]</scope>
    <source>
        <strain evidence="3">G3</strain>
    </source>
</reference>
<dbReference type="Pfam" id="PF12348">
    <property type="entry name" value="CLASP_N"/>
    <property type="match status" value="1"/>
</dbReference>
<feature type="region of interest" description="Disordered" evidence="1">
    <location>
        <begin position="305"/>
        <end position="398"/>
    </location>
</feature>
<feature type="compositionally biased region" description="Basic and acidic residues" evidence="1">
    <location>
        <begin position="305"/>
        <end position="333"/>
    </location>
</feature>
<dbReference type="OrthoDB" id="46159at2759"/>
<dbReference type="GO" id="GO:0000278">
    <property type="term" value="P:mitotic cell cycle"/>
    <property type="evidence" value="ECO:0007669"/>
    <property type="project" value="UniProtKB-ARBA"/>
</dbReference>
<dbReference type="GO" id="GO:0000226">
    <property type="term" value="P:microtubule cytoskeleton organization"/>
    <property type="evidence" value="ECO:0000318"/>
    <property type="project" value="GO_Central"/>
</dbReference>
<gene>
    <name evidence="3" type="ORF">TVAG_192360</name>
</gene>
<dbReference type="VEuPathDB" id="TrichDB:TVAG_192360"/>
<accession>A2DGV0</accession>
<dbReference type="GO" id="GO:0005881">
    <property type="term" value="C:cytoplasmic microtubule"/>
    <property type="evidence" value="ECO:0000318"/>
    <property type="project" value="GO_Central"/>
</dbReference>
<dbReference type="Gene3D" id="1.25.10.10">
    <property type="entry name" value="Leucine-rich Repeat Variant"/>
    <property type="match status" value="3"/>
</dbReference>
<feature type="compositionally biased region" description="Basic and acidic residues" evidence="1">
    <location>
        <begin position="250"/>
        <end position="266"/>
    </location>
</feature>
<dbReference type="STRING" id="5722.A2DGV0"/>
<evidence type="ECO:0000259" key="2">
    <source>
        <dbReference type="Pfam" id="PF12348"/>
    </source>
</evidence>
<dbReference type="SMR" id="A2DGV0"/>
<dbReference type="KEGG" id="tva:5465803"/>
<dbReference type="InterPro" id="IPR024395">
    <property type="entry name" value="CLASP_N_dom"/>
</dbReference>
<dbReference type="InterPro" id="IPR011989">
    <property type="entry name" value="ARM-like"/>
</dbReference>
<reference evidence="3" key="1">
    <citation type="submission" date="2006-10" db="EMBL/GenBank/DDBJ databases">
        <authorList>
            <person name="Amadeo P."/>
            <person name="Zhao Q."/>
            <person name="Wortman J."/>
            <person name="Fraser-Liggett C."/>
            <person name="Carlton J."/>
        </authorList>
    </citation>
    <scope>NUCLEOTIDE SEQUENCE</scope>
    <source>
        <strain evidence="3">G3</strain>
    </source>
</reference>